<gene>
    <name evidence="1" type="ORF">ACFQ4C_13625</name>
</gene>
<dbReference type="RefSeq" id="WP_265992659.1">
    <property type="nucleotide sequence ID" value="NZ_CP110973.1"/>
</dbReference>
<keyword evidence="2" id="KW-1185">Reference proteome</keyword>
<accession>A0ABW3QMI6</accession>
<dbReference type="Proteomes" id="UP001597116">
    <property type="component" value="Unassembled WGS sequence"/>
</dbReference>
<evidence type="ECO:0000313" key="2">
    <source>
        <dbReference type="Proteomes" id="UP001597116"/>
    </source>
</evidence>
<comment type="caution">
    <text evidence="1">The sequence shown here is derived from an EMBL/GenBank/DDBJ whole genome shotgun (WGS) entry which is preliminary data.</text>
</comment>
<proteinExistence type="predicted"/>
<name>A0ABW3QMI6_9BACT</name>
<dbReference type="EMBL" id="JBHTLP010000008">
    <property type="protein sequence ID" value="MFD1142160.1"/>
    <property type="molecule type" value="Genomic_DNA"/>
</dbReference>
<dbReference type="Pfam" id="PF18928">
    <property type="entry name" value="DUF5677"/>
    <property type="match status" value="1"/>
</dbReference>
<evidence type="ECO:0000313" key="1">
    <source>
        <dbReference type="EMBL" id="MFD1142160.1"/>
    </source>
</evidence>
<organism evidence="1 2">
    <name type="scientific">Larkinella insperata</name>
    <dbReference type="NCBI Taxonomy" id="332158"/>
    <lineage>
        <taxon>Bacteria</taxon>
        <taxon>Pseudomonadati</taxon>
        <taxon>Bacteroidota</taxon>
        <taxon>Cytophagia</taxon>
        <taxon>Cytophagales</taxon>
        <taxon>Spirosomataceae</taxon>
        <taxon>Larkinella</taxon>
    </lineage>
</organism>
<protein>
    <submittedName>
        <fullName evidence="1">DUF5677 domain-containing protein</fullName>
    </submittedName>
</protein>
<reference evidence="2" key="1">
    <citation type="journal article" date="2019" name="Int. J. Syst. Evol. Microbiol.">
        <title>The Global Catalogue of Microorganisms (GCM) 10K type strain sequencing project: providing services to taxonomists for standard genome sequencing and annotation.</title>
        <authorList>
            <consortium name="The Broad Institute Genomics Platform"/>
            <consortium name="The Broad Institute Genome Sequencing Center for Infectious Disease"/>
            <person name="Wu L."/>
            <person name="Ma J."/>
        </authorList>
    </citation>
    <scope>NUCLEOTIDE SEQUENCE [LARGE SCALE GENOMIC DNA]</scope>
    <source>
        <strain evidence="2">CCUG 55608</strain>
    </source>
</reference>
<sequence length="409" mass="47027">MNAIQKIFDSIIEETITLEKLSEIFVREKLKKLNITLSDEKINELLNTIKNGEDKELFINHTINGIEQRINLLDNEDDTDEIVMPIVENAILRTSESLKRKYVKILLNRFDKEASYKLKNYLNSNIEFETYLKSIWGEAIDLLELFINVIVETGAAFTEEYEKNTDIEQDFVYEAAARLHARSCQIAYEILTLIKAGYANGAHARWRSLHEFSVILFFIKEKGQDVAERFLKHVHIENYKAAEEHQKNYIKLNKLPISEIDMNKLKIDYESCIQKYGQSFSGDYGWAVSALNAKRLTFKDIESHVSLSHLRPNYKKASSNVHVSSKGLLSKLNLEPVRNNLLSVGPSIFGLVEPSHSLAVSLSQVTTAYLLLKPNIDHLAICEFISKIEKDIRKKLIAAEWKLVEFNKT</sequence>
<dbReference type="InterPro" id="IPR043733">
    <property type="entry name" value="DUF5677"/>
</dbReference>